<evidence type="ECO:0000313" key="2">
    <source>
        <dbReference type="EMBL" id="ABF78638.1"/>
    </source>
</evidence>
<name>A0A0H2XWN4_BURO1</name>
<reference evidence="2" key="1">
    <citation type="submission" date="2006-05" db="EMBL/GenBank/DDBJ databases">
        <title>Complete sequence of chromosome 2 of Burkholderia cenocepacia AU 1054.</title>
        <authorList>
            <consortium name="US DOE Joint Genome Institute"/>
            <person name="Copeland A."/>
            <person name="Lucas S."/>
            <person name="Lapidus A."/>
            <person name="Barry K."/>
            <person name="Detter J.C."/>
            <person name="Glavina del Rio T."/>
            <person name="Hammon N."/>
            <person name="Israni S."/>
            <person name="Dalin E."/>
            <person name="Tice H."/>
            <person name="Pitluck S."/>
            <person name="Chain P."/>
            <person name="Malfatti S."/>
            <person name="Shin M."/>
            <person name="Vergez L."/>
            <person name="Schmutz J."/>
            <person name="Larimer F."/>
            <person name="Land M."/>
            <person name="Hauser L."/>
            <person name="Kyrpides N."/>
            <person name="Lykidis A."/>
            <person name="LiPuma J.J."/>
            <person name="Konstantinidis K."/>
            <person name="Tiedje J.M."/>
            <person name="Richardson P."/>
        </authorList>
    </citation>
    <scope>NUCLEOTIDE SEQUENCE [LARGE SCALE GENOMIC DNA]</scope>
    <source>
        <strain evidence="2">AU 1054</strain>
    </source>
</reference>
<gene>
    <name evidence="2" type="ordered locus">Bcen_3746</name>
</gene>
<dbReference type="HOGENOM" id="CLU_2218060_0_0_4"/>
<sequence>MNARFRPRNELTGALPMAARPSCVYEPKNGMQKSGGPTQSPGPSGCAAAQADNMTPAAIATSARRAERASNGSSFMDGEPFGGQAPPLAARAGHRARPHGRPHQCE</sequence>
<organism evidence="2">
    <name type="scientific">Burkholderia orbicola (strain AU 1054)</name>
    <dbReference type="NCBI Taxonomy" id="331271"/>
    <lineage>
        <taxon>Bacteria</taxon>
        <taxon>Pseudomonadati</taxon>
        <taxon>Pseudomonadota</taxon>
        <taxon>Betaproteobacteria</taxon>
        <taxon>Burkholderiales</taxon>
        <taxon>Burkholderiaceae</taxon>
        <taxon>Burkholderia</taxon>
        <taxon>Burkholderia cepacia complex</taxon>
        <taxon>Burkholderia orbicola</taxon>
    </lineage>
</organism>
<evidence type="ECO:0000256" key="1">
    <source>
        <dbReference type="SAM" id="MobiDB-lite"/>
    </source>
</evidence>
<feature type="compositionally biased region" description="Low complexity" evidence="1">
    <location>
        <begin position="34"/>
        <end position="45"/>
    </location>
</feature>
<protein>
    <submittedName>
        <fullName evidence="2">Uncharacterized protein</fullName>
    </submittedName>
</protein>
<proteinExistence type="predicted"/>
<dbReference type="EMBL" id="CP000379">
    <property type="protein sequence ID" value="ABF78638.1"/>
    <property type="molecule type" value="Genomic_DNA"/>
</dbReference>
<feature type="compositionally biased region" description="Basic residues" evidence="1">
    <location>
        <begin position="92"/>
        <end position="106"/>
    </location>
</feature>
<feature type="region of interest" description="Disordered" evidence="1">
    <location>
        <begin position="25"/>
        <end position="106"/>
    </location>
</feature>
<feature type="region of interest" description="Disordered" evidence="1">
    <location>
        <begin position="1"/>
        <end position="20"/>
    </location>
</feature>
<accession>A0A0H2XWN4</accession>
<dbReference type="AlphaFoldDB" id="A0A0H2XWN4"/>